<dbReference type="Pfam" id="PF13812">
    <property type="entry name" value="PPR_3"/>
    <property type="match status" value="1"/>
</dbReference>
<dbReference type="PANTHER" id="PTHR47447">
    <property type="entry name" value="OS03G0856100 PROTEIN"/>
    <property type="match status" value="1"/>
</dbReference>
<evidence type="ECO:0000256" key="2">
    <source>
        <dbReference type="SAM" id="MobiDB-lite"/>
    </source>
</evidence>
<feature type="compositionally biased region" description="Low complexity" evidence="2">
    <location>
        <begin position="70"/>
        <end position="81"/>
    </location>
</feature>
<organism evidence="3 4">
    <name type="scientific">Pelagomonas calceolata</name>
    <dbReference type="NCBI Taxonomy" id="35677"/>
    <lineage>
        <taxon>Eukaryota</taxon>
        <taxon>Sar</taxon>
        <taxon>Stramenopiles</taxon>
        <taxon>Ochrophyta</taxon>
        <taxon>Pelagophyceae</taxon>
        <taxon>Pelagomonadales</taxon>
        <taxon>Pelagomonadaceae</taxon>
        <taxon>Pelagomonas</taxon>
    </lineage>
</organism>
<feature type="region of interest" description="Disordered" evidence="2">
    <location>
        <begin position="1"/>
        <end position="87"/>
    </location>
</feature>
<name>A0A8J2SQ98_9STRA</name>
<dbReference type="Proteomes" id="UP000789595">
    <property type="component" value="Unassembled WGS sequence"/>
</dbReference>
<dbReference type="Gene3D" id="1.25.40.10">
    <property type="entry name" value="Tetratricopeptide repeat domain"/>
    <property type="match status" value="3"/>
</dbReference>
<dbReference type="AlphaFoldDB" id="A0A8J2SQ98"/>
<dbReference type="InterPro" id="IPR011990">
    <property type="entry name" value="TPR-like_helical_dom_sf"/>
</dbReference>
<reference evidence="3" key="1">
    <citation type="submission" date="2021-11" db="EMBL/GenBank/DDBJ databases">
        <authorList>
            <consortium name="Genoscope - CEA"/>
            <person name="William W."/>
        </authorList>
    </citation>
    <scope>NUCLEOTIDE SEQUENCE</scope>
</reference>
<keyword evidence="4" id="KW-1185">Reference proteome</keyword>
<feature type="non-terminal residue" evidence="3">
    <location>
        <position position="604"/>
    </location>
</feature>
<proteinExistence type="predicted"/>
<evidence type="ECO:0000313" key="4">
    <source>
        <dbReference type="Proteomes" id="UP000789595"/>
    </source>
</evidence>
<dbReference type="InterPro" id="IPR002885">
    <property type="entry name" value="PPR_rpt"/>
</dbReference>
<protein>
    <recommendedName>
        <fullName evidence="5">Pentacotripeptide-repeat region of PRORP domain-containing protein</fullName>
    </recommendedName>
</protein>
<gene>
    <name evidence="3" type="ORF">PECAL_3P17920</name>
</gene>
<comment type="caution">
    <text evidence="3">The sequence shown here is derived from an EMBL/GenBank/DDBJ whole genome shotgun (WGS) entry which is preliminary data.</text>
</comment>
<feature type="region of interest" description="Disordered" evidence="2">
    <location>
        <begin position="348"/>
        <end position="380"/>
    </location>
</feature>
<feature type="compositionally biased region" description="Pro residues" evidence="2">
    <location>
        <begin position="56"/>
        <end position="65"/>
    </location>
</feature>
<dbReference type="EMBL" id="CAKKNE010000003">
    <property type="protein sequence ID" value="CAH0371837.1"/>
    <property type="molecule type" value="Genomic_DNA"/>
</dbReference>
<evidence type="ECO:0000256" key="1">
    <source>
        <dbReference type="ARBA" id="ARBA00022737"/>
    </source>
</evidence>
<dbReference type="PANTHER" id="PTHR47447:SF17">
    <property type="entry name" value="OS12G0638900 PROTEIN"/>
    <property type="match status" value="1"/>
</dbReference>
<dbReference type="OrthoDB" id="10265925at2759"/>
<sequence length="604" mass="62012">MLPRRLLAAAPTGARAFGRRTGAKAHLPPAPKRRQQPAPRRRDPPQAVARVVASAPAPPAPPPSPLDETLAALAGPPRGGATSSPGARRAYRAAAYEAARKAWDAAPAARRTAAGWTLIVRLAAAAGAPDAAAGLVDEWAARDAAGFAAAGQGALAEVVLGFARAGRAADAVATFDAARALGALEPAPPRRAFDGYLEALALQRLPERALQVLGDMREVGVRPAAATYAALLRAAATAPQWHPAYGFLTDEILDAMEGDGVAPSAELFDALVRCAGACGDHVAAAAYFQAARRFGCAPSPARYAAYLGALARAATVGVRGGTRGRHVPAAPFAGLGVDAAEAAAPAADVSVTTGEDAGGRGFRRKGEAGPATPVAVDDDDAGDDADVRAALAAALAEAGLDAGPPRPAAGAGDDDVEAFLETLFEAATEEDLDALMQALPDDDEEATAVATVGNGLPRLREMALEGAPRNSVELRDRQAAVLGLAEAAWAALLDDGLAPDAACLNAYYSVYSRALRRKRAAAIYDTFAERFPDRFPDARTARHAVELRCRLGDLEGARALCAASDDPEALGAALDAHARKGDLDRSRELCARLVRAYAAYAATG</sequence>
<feature type="compositionally biased region" description="Low complexity" evidence="2">
    <location>
        <begin position="45"/>
        <end position="55"/>
    </location>
</feature>
<evidence type="ECO:0000313" key="3">
    <source>
        <dbReference type="EMBL" id="CAH0371837.1"/>
    </source>
</evidence>
<keyword evidence="1" id="KW-0677">Repeat</keyword>
<accession>A0A8J2SQ98</accession>
<evidence type="ECO:0008006" key="5">
    <source>
        <dbReference type="Google" id="ProtNLM"/>
    </source>
</evidence>